<sequence length="310" mass="33841">MAVPSGQLGFSTPLGELVNPGTSAMNAEMSDYQNLGADWIRTNFWWDTIQPNRNGGYDWSELDRMVSAAKEHGLKVVAELSLTPRWGGIDADGYAKFAKAAAEHFGDSVNYWELGNEPNLKMGVSEYMSLQKAAYSAIKSVSSGDTVISGGLSPAPETGWGHIGAVDFLKGMYAQGAADSMDAVGYHAYTWPEMPSSSNSWNGWQIMEDGIRDTMVRNGDADTQVWITEFGSPTRGYNSVSQDQQAQALREAVDLAHHESWVGPIMYYSYQDRGGNTGDSENWFGVVGPNGEHKAVYDAYKALATNDDWA</sequence>
<dbReference type="GO" id="GO:0016161">
    <property type="term" value="F:beta-amylase activity"/>
    <property type="evidence" value="ECO:0007669"/>
    <property type="project" value="UniProtKB-EC"/>
</dbReference>
<name>A0A327M3W4_9PROT</name>
<dbReference type="GO" id="GO:0000272">
    <property type="term" value="P:polysaccharide catabolic process"/>
    <property type="evidence" value="ECO:0007669"/>
    <property type="project" value="UniProtKB-KW"/>
</dbReference>
<comment type="caution">
    <text evidence="2">The sequence shown here is derived from an EMBL/GenBank/DDBJ whole genome shotgun (WGS) entry which is preliminary data.</text>
</comment>
<dbReference type="PANTHER" id="PTHR12631">
    <property type="entry name" value="ALPHA-L-IDURONIDASE"/>
    <property type="match status" value="1"/>
</dbReference>
<dbReference type="OrthoDB" id="9815836at2"/>
<organism evidence="2 3">
    <name type="scientific">Roseicella frigidaeris</name>
    <dbReference type="NCBI Taxonomy" id="2230885"/>
    <lineage>
        <taxon>Bacteria</taxon>
        <taxon>Pseudomonadati</taxon>
        <taxon>Pseudomonadota</taxon>
        <taxon>Alphaproteobacteria</taxon>
        <taxon>Acetobacterales</taxon>
        <taxon>Roseomonadaceae</taxon>
        <taxon>Roseicella</taxon>
    </lineage>
</organism>
<dbReference type="SUPFAM" id="SSF51445">
    <property type="entry name" value="(Trans)glycosidases"/>
    <property type="match status" value="1"/>
</dbReference>
<dbReference type="InterPro" id="IPR017853">
    <property type="entry name" value="GH"/>
</dbReference>
<evidence type="ECO:0000313" key="3">
    <source>
        <dbReference type="Proteomes" id="UP000249065"/>
    </source>
</evidence>
<evidence type="ECO:0000313" key="2">
    <source>
        <dbReference type="EMBL" id="RAI57961.1"/>
    </source>
</evidence>
<dbReference type="Pfam" id="PF11790">
    <property type="entry name" value="Glyco_hydro_cc"/>
    <property type="match status" value="1"/>
</dbReference>
<reference evidence="3" key="1">
    <citation type="submission" date="2018-06" db="EMBL/GenBank/DDBJ databases">
        <authorList>
            <person name="Khan S.A."/>
        </authorList>
    </citation>
    <scope>NUCLEOTIDE SEQUENCE [LARGE SCALE GENOMIC DNA]</scope>
    <source>
        <strain evidence="3">DB-1506</strain>
    </source>
</reference>
<dbReference type="EMBL" id="QLIX01000012">
    <property type="protein sequence ID" value="RAI57961.1"/>
    <property type="molecule type" value="Genomic_DNA"/>
</dbReference>
<proteinExistence type="predicted"/>
<keyword evidence="3" id="KW-1185">Reference proteome</keyword>
<evidence type="ECO:0000259" key="1">
    <source>
        <dbReference type="Pfam" id="PF11790"/>
    </source>
</evidence>
<dbReference type="AlphaFoldDB" id="A0A327M3W4"/>
<dbReference type="RefSeq" id="WP_111470844.1">
    <property type="nucleotide sequence ID" value="NZ_QLIX01000012.1"/>
</dbReference>
<accession>A0A327M3W4</accession>
<feature type="domain" description="Asl1-like glycosyl hydrolase catalytic" evidence="1">
    <location>
        <begin position="56"/>
        <end position="276"/>
    </location>
</feature>
<dbReference type="Proteomes" id="UP000249065">
    <property type="component" value="Unassembled WGS sequence"/>
</dbReference>
<dbReference type="Gene3D" id="3.20.20.80">
    <property type="entry name" value="Glycosidases"/>
    <property type="match status" value="1"/>
</dbReference>
<dbReference type="InterPro" id="IPR024655">
    <property type="entry name" value="Asl1_glyco_hydro_catalytic"/>
</dbReference>
<dbReference type="InterPro" id="IPR051923">
    <property type="entry name" value="Glycosyl_Hydrolase_39"/>
</dbReference>
<gene>
    <name evidence="2" type="ORF">DOO78_15865</name>
</gene>
<protein>
    <recommendedName>
        <fullName evidence="1">Asl1-like glycosyl hydrolase catalytic domain-containing protein</fullName>
    </recommendedName>
</protein>
<dbReference type="PANTHER" id="PTHR12631:SF10">
    <property type="entry name" value="BETA-XYLOSIDASE-LIKE PROTEIN-RELATED"/>
    <property type="match status" value="1"/>
</dbReference>